<evidence type="ECO:0000313" key="9">
    <source>
        <dbReference type="Proteomes" id="UP000242381"/>
    </source>
</evidence>
<evidence type="ECO:0000256" key="1">
    <source>
        <dbReference type="ARBA" id="ARBA00004173"/>
    </source>
</evidence>
<evidence type="ECO:0000256" key="2">
    <source>
        <dbReference type="ARBA" id="ARBA00009254"/>
    </source>
</evidence>
<organism evidence="8 9">
    <name type="scientific">Rhizopus microsporus</name>
    <dbReference type="NCBI Taxonomy" id="58291"/>
    <lineage>
        <taxon>Eukaryota</taxon>
        <taxon>Fungi</taxon>
        <taxon>Fungi incertae sedis</taxon>
        <taxon>Mucoromycota</taxon>
        <taxon>Mucoromycotina</taxon>
        <taxon>Mucoromycetes</taxon>
        <taxon>Mucorales</taxon>
        <taxon>Mucorineae</taxon>
        <taxon>Rhizopodaceae</taxon>
        <taxon>Rhizopus</taxon>
    </lineage>
</organism>
<dbReference type="Pfam" id="PF06984">
    <property type="entry name" value="MRP-L47"/>
    <property type="match status" value="1"/>
</dbReference>
<dbReference type="AlphaFoldDB" id="A0A1X0RXE6"/>
<dbReference type="InterPro" id="IPR038340">
    <property type="entry name" value="MRP-L47_sf"/>
</dbReference>
<dbReference type="GO" id="GO:0003735">
    <property type="term" value="F:structural constituent of ribosome"/>
    <property type="evidence" value="ECO:0007669"/>
    <property type="project" value="InterPro"/>
</dbReference>
<dbReference type="OMA" id="QREYEQH"/>
<dbReference type="Proteomes" id="UP000242381">
    <property type="component" value="Unassembled WGS sequence"/>
</dbReference>
<dbReference type="PANTHER" id="PTHR21183">
    <property type="entry name" value="RIBOSOMAL PROTEIN L47, MITOCHONDRIAL-RELATED"/>
    <property type="match status" value="1"/>
</dbReference>
<evidence type="ECO:0000256" key="6">
    <source>
        <dbReference type="ARBA" id="ARBA00035289"/>
    </source>
</evidence>
<evidence type="ECO:0000256" key="4">
    <source>
        <dbReference type="ARBA" id="ARBA00023128"/>
    </source>
</evidence>
<comment type="similarity">
    <text evidence="2">Belongs to the universal ribosomal protein uL29 family.</text>
</comment>
<name>A0A1X0RXE6_RHIZD</name>
<accession>A0A1X0RXE6</accession>
<protein>
    <recommendedName>
        <fullName evidence="6">Large ribosomal subunit protein uL29m</fullName>
    </recommendedName>
    <alternativeName>
        <fullName evidence="7">54S ribosomal protein L4, mitochondrial</fullName>
    </alternativeName>
</protein>
<evidence type="ECO:0000256" key="7">
    <source>
        <dbReference type="ARBA" id="ARBA00035399"/>
    </source>
</evidence>
<keyword evidence="5" id="KW-0687">Ribonucleoprotein</keyword>
<dbReference type="PANTHER" id="PTHR21183:SF18">
    <property type="entry name" value="LARGE RIBOSOMAL SUBUNIT PROTEIN UL29M"/>
    <property type="match status" value="1"/>
</dbReference>
<dbReference type="InterPro" id="IPR010729">
    <property type="entry name" value="Ribosomal_uL29_mit"/>
</dbReference>
<dbReference type="EMBL" id="KV921377">
    <property type="protein sequence ID" value="ORE16700.1"/>
    <property type="molecule type" value="Genomic_DNA"/>
</dbReference>
<dbReference type="InterPro" id="IPR036049">
    <property type="entry name" value="Ribosomal_uL29_sf"/>
</dbReference>
<dbReference type="VEuPathDB" id="FungiDB:BCV72DRAFT_261371"/>
<sequence length="153" mass="18040">MSILQRISRLSVFNTSVRSFTTSSTAFSETAATTTKTKPKGLYQFFENNQTLPKQVWTGRSWKAKELRQKSFEDLHKLWYVLLKERNLLATQKHEANRLNLPKQVWTNEGRMRKCQKSMARIKCVLYERQREYEKFMAEQAAKQTAKQEAKQA</sequence>
<comment type="subcellular location">
    <subcellularLocation>
        <location evidence="1">Mitochondrion</location>
    </subcellularLocation>
</comment>
<dbReference type="Gene3D" id="6.10.330.20">
    <property type="match status" value="1"/>
</dbReference>
<dbReference type="GO" id="GO:0005762">
    <property type="term" value="C:mitochondrial large ribosomal subunit"/>
    <property type="evidence" value="ECO:0007669"/>
    <property type="project" value="TreeGrafter"/>
</dbReference>
<keyword evidence="4" id="KW-0496">Mitochondrion</keyword>
<gene>
    <name evidence="8" type="ORF">BCV71DRAFT_292064</name>
</gene>
<evidence type="ECO:0000256" key="5">
    <source>
        <dbReference type="ARBA" id="ARBA00023274"/>
    </source>
</evidence>
<evidence type="ECO:0000256" key="3">
    <source>
        <dbReference type="ARBA" id="ARBA00022980"/>
    </source>
</evidence>
<proteinExistence type="inferred from homology"/>
<dbReference type="SUPFAM" id="SSF46561">
    <property type="entry name" value="Ribosomal protein L29 (L29p)"/>
    <property type="match status" value="1"/>
</dbReference>
<dbReference type="GO" id="GO:0032543">
    <property type="term" value="P:mitochondrial translation"/>
    <property type="evidence" value="ECO:0007669"/>
    <property type="project" value="TreeGrafter"/>
</dbReference>
<evidence type="ECO:0000313" key="8">
    <source>
        <dbReference type="EMBL" id="ORE16700.1"/>
    </source>
</evidence>
<reference evidence="8 9" key="1">
    <citation type="journal article" date="2016" name="Proc. Natl. Acad. Sci. U.S.A.">
        <title>Lipid metabolic changes in an early divergent fungus govern the establishment of a mutualistic symbiosis with endobacteria.</title>
        <authorList>
            <person name="Lastovetsky O.A."/>
            <person name="Gaspar M.L."/>
            <person name="Mondo S.J."/>
            <person name="LaButti K.M."/>
            <person name="Sandor L."/>
            <person name="Grigoriev I.V."/>
            <person name="Henry S.A."/>
            <person name="Pawlowska T.E."/>
        </authorList>
    </citation>
    <scope>NUCLEOTIDE SEQUENCE [LARGE SCALE GENOMIC DNA]</scope>
    <source>
        <strain evidence="8 9">ATCC 11559</strain>
    </source>
</reference>
<keyword evidence="3" id="KW-0689">Ribosomal protein</keyword>